<evidence type="ECO:0000313" key="6">
    <source>
        <dbReference type="Proteomes" id="UP001147695"/>
    </source>
</evidence>
<evidence type="ECO:0000259" key="4">
    <source>
        <dbReference type="Pfam" id="PF00248"/>
    </source>
</evidence>
<dbReference type="AlphaFoldDB" id="A0A9W9QM75"/>
<sequence>MSPDPKALLGRYRQLAPSASFYDNGGNFLDTANAYQDGQSEVWVGEWIASRKNRDDLVLATKYTSPYKAHCKDTIQANYTGNGSKSMALSLEDSLRKLQTTYIDLFYVHWWDYTTSIPEMMQSLNHLVVSGNVPALGLLLTDEEIETIESAYDFDHGFPHSFLSGTLFDRSKPRGAYGPGDVWLTKSSGPFDWVENSKPIRPSLS</sequence>
<feature type="domain" description="NADP-dependent oxidoreductase" evidence="4">
    <location>
        <begin position="20"/>
        <end position="151"/>
    </location>
</feature>
<dbReference type="SUPFAM" id="SSF51430">
    <property type="entry name" value="NAD(P)-linked oxidoreductase"/>
    <property type="match status" value="1"/>
</dbReference>
<dbReference type="PANTHER" id="PTHR43364:SF7">
    <property type="entry name" value="NADP-DEPENDENT OXIDOREDUCTASE DOMAIN-CONTAINING PROTEIN-RELATED"/>
    <property type="match status" value="1"/>
</dbReference>
<dbReference type="EMBL" id="JAPZBQ010000003">
    <property type="protein sequence ID" value="KAJ5339059.1"/>
    <property type="molecule type" value="Genomic_DNA"/>
</dbReference>
<reference evidence="5" key="2">
    <citation type="journal article" date="2023" name="IMA Fungus">
        <title>Comparative genomic study of the Penicillium genus elucidates a diverse pangenome and 15 lateral gene transfer events.</title>
        <authorList>
            <person name="Petersen C."/>
            <person name="Sorensen T."/>
            <person name="Nielsen M.R."/>
            <person name="Sondergaard T.E."/>
            <person name="Sorensen J.L."/>
            <person name="Fitzpatrick D.A."/>
            <person name="Frisvad J.C."/>
            <person name="Nielsen K.L."/>
        </authorList>
    </citation>
    <scope>NUCLEOTIDE SEQUENCE</scope>
    <source>
        <strain evidence="5">IBT 35673</strain>
    </source>
</reference>
<name>A0A9W9QM75_PENBR</name>
<dbReference type="GO" id="GO:0016491">
    <property type="term" value="F:oxidoreductase activity"/>
    <property type="evidence" value="ECO:0007669"/>
    <property type="project" value="UniProtKB-KW"/>
</dbReference>
<organism evidence="5 6">
    <name type="scientific">Penicillium brevicompactum</name>
    <dbReference type="NCBI Taxonomy" id="5074"/>
    <lineage>
        <taxon>Eukaryota</taxon>
        <taxon>Fungi</taxon>
        <taxon>Dikarya</taxon>
        <taxon>Ascomycota</taxon>
        <taxon>Pezizomycotina</taxon>
        <taxon>Eurotiomycetes</taxon>
        <taxon>Eurotiomycetidae</taxon>
        <taxon>Eurotiales</taxon>
        <taxon>Aspergillaceae</taxon>
        <taxon>Penicillium</taxon>
    </lineage>
</organism>
<evidence type="ECO:0000313" key="5">
    <source>
        <dbReference type="EMBL" id="KAJ5339059.1"/>
    </source>
</evidence>
<evidence type="ECO:0000256" key="3">
    <source>
        <dbReference type="ARBA" id="ARBA00038157"/>
    </source>
</evidence>
<evidence type="ECO:0000256" key="1">
    <source>
        <dbReference type="ARBA" id="ARBA00022857"/>
    </source>
</evidence>
<evidence type="ECO:0000256" key="2">
    <source>
        <dbReference type="ARBA" id="ARBA00023002"/>
    </source>
</evidence>
<dbReference type="PANTHER" id="PTHR43364">
    <property type="entry name" value="NADH-SPECIFIC METHYLGLYOXAL REDUCTASE-RELATED"/>
    <property type="match status" value="1"/>
</dbReference>
<dbReference type="InterPro" id="IPR036812">
    <property type="entry name" value="NAD(P)_OxRdtase_dom_sf"/>
</dbReference>
<accession>A0A9W9QM75</accession>
<dbReference type="Proteomes" id="UP001147695">
    <property type="component" value="Unassembled WGS sequence"/>
</dbReference>
<dbReference type="InterPro" id="IPR050523">
    <property type="entry name" value="AKR_Detox_Biosynth"/>
</dbReference>
<dbReference type="Gene3D" id="3.20.20.100">
    <property type="entry name" value="NADP-dependent oxidoreductase domain"/>
    <property type="match status" value="1"/>
</dbReference>
<comment type="similarity">
    <text evidence="3">Belongs to the aldo/keto reductase family. Aldo/keto reductase 2 subfamily.</text>
</comment>
<reference evidence="5" key="1">
    <citation type="submission" date="2022-12" db="EMBL/GenBank/DDBJ databases">
        <authorList>
            <person name="Petersen C."/>
        </authorList>
    </citation>
    <scope>NUCLEOTIDE SEQUENCE</scope>
    <source>
        <strain evidence="5">IBT 35673</strain>
    </source>
</reference>
<protein>
    <recommendedName>
        <fullName evidence="4">NADP-dependent oxidoreductase domain-containing protein</fullName>
    </recommendedName>
</protein>
<keyword evidence="1" id="KW-0521">NADP</keyword>
<gene>
    <name evidence="5" type="ORF">N7452_005787</name>
</gene>
<keyword evidence="2" id="KW-0560">Oxidoreductase</keyword>
<comment type="caution">
    <text evidence="5">The sequence shown here is derived from an EMBL/GenBank/DDBJ whole genome shotgun (WGS) entry which is preliminary data.</text>
</comment>
<proteinExistence type="inferred from homology"/>
<dbReference type="InterPro" id="IPR023210">
    <property type="entry name" value="NADP_OxRdtase_dom"/>
</dbReference>
<dbReference type="Pfam" id="PF00248">
    <property type="entry name" value="Aldo_ket_red"/>
    <property type="match status" value="1"/>
</dbReference>